<gene>
    <name evidence="4" type="ORF">ACJRO7_006964</name>
</gene>
<evidence type="ECO:0000259" key="2">
    <source>
        <dbReference type="Pfam" id="PF00646"/>
    </source>
</evidence>
<evidence type="ECO:0000313" key="5">
    <source>
        <dbReference type="Proteomes" id="UP001634007"/>
    </source>
</evidence>
<organism evidence="4 5">
    <name type="scientific">Eucalyptus globulus</name>
    <name type="common">Tasmanian blue gum</name>
    <dbReference type="NCBI Taxonomy" id="34317"/>
    <lineage>
        <taxon>Eukaryota</taxon>
        <taxon>Viridiplantae</taxon>
        <taxon>Streptophyta</taxon>
        <taxon>Embryophyta</taxon>
        <taxon>Tracheophyta</taxon>
        <taxon>Spermatophyta</taxon>
        <taxon>Magnoliopsida</taxon>
        <taxon>eudicotyledons</taxon>
        <taxon>Gunneridae</taxon>
        <taxon>Pentapetalae</taxon>
        <taxon>rosids</taxon>
        <taxon>malvids</taxon>
        <taxon>Myrtales</taxon>
        <taxon>Myrtaceae</taxon>
        <taxon>Myrtoideae</taxon>
        <taxon>Eucalypteae</taxon>
        <taxon>Eucalyptus</taxon>
    </lineage>
</organism>
<proteinExistence type="predicted"/>
<dbReference type="InterPro" id="IPR050232">
    <property type="entry name" value="FBL13/AtMIF1-like"/>
</dbReference>
<dbReference type="PANTHER" id="PTHR31900:SF31">
    <property type="entry name" value="F-BOX_LRR-REPEAT PROTEIN 13-LIKE"/>
    <property type="match status" value="1"/>
</dbReference>
<dbReference type="SUPFAM" id="SSF52047">
    <property type="entry name" value="RNI-like"/>
    <property type="match status" value="1"/>
</dbReference>
<dbReference type="PANTHER" id="PTHR31900">
    <property type="entry name" value="F-BOX/RNI SUPERFAMILY PROTEIN-RELATED"/>
    <property type="match status" value="1"/>
</dbReference>
<dbReference type="InterPro" id="IPR055357">
    <property type="entry name" value="LRR_At1g61320_AtMIF1"/>
</dbReference>
<dbReference type="Gene3D" id="3.80.10.10">
    <property type="entry name" value="Ribonuclease Inhibitor"/>
    <property type="match status" value="1"/>
</dbReference>
<feature type="domain" description="F-box" evidence="2">
    <location>
        <begin position="22"/>
        <end position="61"/>
    </location>
</feature>
<keyword evidence="5" id="KW-1185">Reference proteome</keyword>
<evidence type="ECO:0000313" key="4">
    <source>
        <dbReference type="EMBL" id="KAL3715152.1"/>
    </source>
</evidence>
<protein>
    <recommendedName>
        <fullName evidence="6">F-box domain-containing protein</fullName>
    </recommendedName>
</protein>
<dbReference type="EMBL" id="JBJKBG010000011">
    <property type="protein sequence ID" value="KAL3715152.1"/>
    <property type="molecule type" value="Genomic_DNA"/>
</dbReference>
<feature type="domain" description="At1g61320/AtMIF1 LRR" evidence="3">
    <location>
        <begin position="151"/>
        <end position="459"/>
    </location>
</feature>
<dbReference type="InterPro" id="IPR032675">
    <property type="entry name" value="LRR_dom_sf"/>
</dbReference>
<sequence length="503" mass="56997">MSGTGTDRSDRDRGGDDPVDRISGLPTALLTRILSFLGTRDAVRTSMLHRPFAHLWRSLSNLDFCDDDFDDGGGDPRAHAHRCSRFAVKVSTLLETPEFESLHFHVDFHAGDLEYDHELAGRLDRSIHLALERRLKRLSGISDWLVYDRVPSSYYKLPSEVLRSTTLVGLHLSCCNVRHLGQIQIGLPSLQHLSMTNVNLRDELLLDLVSGSPSLKKLELEECHGLRVLNFRTHPSLVEFMVCSCDGLERLDLSRSGVKILVVHKSSPLNITCPQVETLELDGTPGEMDLTCGPSLKEVALFFGGVSRLDEYRQVRRLLSKLQNVEHITLCNAIVSDFTTAKLMMQQPVHPSFSWKRLTLVLNLAEWHLPGIALLLESCCCLETLTIYVYPPSAQDIEEIEWELEWNIDELLHENSSIFYLQNFMVYACVTNPIMIKLIQYVLSHASFLKKIVISSKREFGSTRGGNFYYFDEEDYSSDQLLEFSKKLLSVSRSSPRAVVLLE</sequence>
<dbReference type="InterPro" id="IPR036047">
    <property type="entry name" value="F-box-like_dom_sf"/>
</dbReference>
<comment type="caution">
    <text evidence="4">The sequence shown here is derived from an EMBL/GenBank/DDBJ whole genome shotgun (WGS) entry which is preliminary data.</text>
</comment>
<reference evidence="4 5" key="1">
    <citation type="submission" date="2024-11" db="EMBL/GenBank/DDBJ databases">
        <title>Chromosome-level genome assembly of Eucalyptus globulus Labill. provides insights into its genome evolution.</title>
        <authorList>
            <person name="Li X."/>
        </authorList>
    </citation>
    <scope>NUCLEOTIDE SEQUENCE [LARGE SCALE GENOMIC DNA]</scope>
    <source>
        <strain evidence="4">CL2024</strain>
        <tissue evidence="4">Fresh tender leaves</tissue>
    </source>
</reference>
<name>A0ABD3IN11_EUCGL</name>
<evidence type="ECO:0000259" key="3">
    <source>
        <dbReference type="Pfam" id="PF23622"/>
    </source>
</evidence>
<evidence type="ECO:0000256" key="1">
    <source>
        <dbReference type="SAM" id="MobiDB-lite"/>
    </source>
</evidence>
<dbReference type="Pfam" id="PF00646">
    <property type="entry name" value="F-box"/>
    <property type="match status" value="1"/>
</dbReference>
<feature type="compositionally biased region" description="Basic and acidic residues" evidence="1">
    <location>
        <begin position="7"/>
        <end position="20"/>
    </location>
</feature>
<accession>A0ABD3IN11</accession>
<evidence type="ECO:0008006" key="6">
    <source>
        <dbReference type="Google" id="ProtNLM"/>
    </source>
</evidence>
<dbReference type="Pfam" id="PF23622">
    <property type="entry name" value="LRR_At1g61320_AtMIF1"/>
    <property type="match status" value="1"/>
</dbReference>
<dbReference type="SUPFAM" id="SSF81383">
    <property type="entry name" value="F-box domain"/>
    <property type="match status" value="1"/>
</dbReference>
<dbReference type="InterPro" id="IPR001810">
    <property type="entry name" value="F-box_dom"/>
</dbReference>
<dbReference type="Proteomes" id="UP001634007">
    <property type="component" value="Unassembled WGS sequence"/>
</dbReference>
<dbReference type="AlphaFoldDB" id="A0ABD3IN11"/>
<feature type="region of interest" description="Disordered" evidence="1">
    <location>
        <begin position="1"/>
        <end position="20"/>
    </location>
</feature>